<protein>
    <recommendedName>
        <fullName evidence="6">Fish-egg lectin-like</fullName>
    </recommendedName>
</protein>
<dbReference type="FunCoup" id="A0A3B1K9D3">
    <property type="interactions" value="14"/>
</dbReference>
<dbReference type="PANTHER" id="PTHR23250:SF3">
    <property type="entry name" value="FISH-EGG LECTIN-LIKE ISOFORM X1-RELATED"/>
    <property type="match status" value="1"/>
</dbReference>
<reference evidence="4" key="4">
    <citation type="submission" date="2025-09" db="UniProtKB">
        <authorList>
            <consortium name="Ensembl"/>
        </authorList>
    </citation>
    <scope>IDENTIFICATION</scope>
</reference>
<name>A0A3B1K9D3_ASTMX</name>
<keyword evidence="3" id="KW-0812">Transmembrane</keyword>
<keyword evidence="5" id="KW-1185">Reference proteome</keyword>
<evidence type="ECO:0000256" key="1">
    <source>
        <dbReference type="ARBA" id="ARBA00022734"/>
    </source>
</evidence>
<evidence type="ECO:0000313" key="4">
    <source>
        <dbReference type="Ensembl" id="ENSAMXP00000051058.1"/>
    </source>
</evidence>
<reference evidence="5" key="2">
    <citation type="journal article" date="2014" name="Nat. Commun.">
        <title>The cavefish genome reveals candidate genes for eye loss.</title>
        <authorList>
            <person name="McGaugh S.E."/>
            <person name="Gross J.B."/>
            <person name="Aken B."/>
            <person name="Blin M."/>
            <person name="Borowsky R."/>
            <person name="Chalopin D."/>
            <person name="Hinaux H."/>
            <person name="Jeffery W.R."/>
            <person name="Keene A."/>
            <person name="Ma L."/>
            <person name="Minx P."/>
            <person name="Murphy D."/>
            <person name="O'Quin K.E."/>
            <person name="Retaux S."/>
            <person name="Rohner N."/>
            <person name="Searle S.M."/>
            <person name="Stahl B.A."/>
            <person name="Tabin C."/>
            <person name="Volff J.N."/>
            <person name="Yoshizawa M."/>
            <person name="Warren W.C."/>
        </authorList>
    </citation>
    <scope>NUCLEOTIDE SEQUENCE [LARGE SCALE GENOMIC DNA]</scope>
    <source>
        <strain evidence="5">female</strain>
    </source>
</reference>
<dbReference type="Pfam" id="PF19193">
    <property type="entry name" value="Tectonin"/>
    <property type="match status" value="1"/>
</dbReference>
<dbReference type="InterPro" id="IPR006624">
    <property type="entry name" value="Beta-propeller_rpt_TECPR"/>
</dbReference>
<dbReference type="AlphaFoldDB" id="A0A3B1K9D3"/>
<evidence type="ECO:0000256" key="2">
    <source>
        <dbReference type="ARBA" id="ARBA00038331"/>
    </source>
</evidence>
<dbReference type="GeneTree" id="ENSGT00510000047886"/>
<reference evidence="5" key="1">
    <citation type="submission" date="2013-03" db="EMBL/GenBank/DDBJ databases">
        <authorList>
            <person name="Jeffery W."/>
            <person name="Warren W."/>
            <person name="Wilson R.K."/>
        </authorList>
    </citation>
    <scope>NUCLEOTIDE SEQUENCE</scope>
    <source>
        <strain evidence="5">female</strain>
    </source>
</reference>
<proteinExistence type="inferred from homology"/>
<accession>A0A3B1K9D3</accession>
<evidence type="ECO:0000313" key="5">
    <source>
        <dbReference type="Proteomes" id="UP000018467"/>
    </source>
</evidence>
<keyword evidence="3" id="KW-1133">Transmembrane helix</keyword>
<organism evidence="4 5">
    <name type="scientific">Astyanax mexicanus</name>
    <name type="common">Blind cave fish</name>
    <name type="synonym">Astyanax fasciatus mexicanus</name>
    <dbReference type="NCBI Taxonomy" id="7994"/>
    <lineage>
        <taxon>Eukaryota</taxon>
        <taxon>Metazoa</taxon>
        <taxon>Chordata</taxon>
        <taxon>Craniata</taxon>
        <taxon>Vertebrata</taxon>
        <taxon>Euteleostomi</taxon>
        <taxon>Actinopterygii</taxon>
        <taxon>Neopterygii</taxon>
        <taxon>Teleostei</taxon>
        <taxon>Ostariophysi</taxon>
        <taxon>Characiformes</taxon>
        <taxon>Characoidei</taxon>
        <taxon>Acestrorhamphidae</taxon>
        <taxon>Acestrorhamphinae</taxon>
        <taxon>Astyanax</taxon>
    </lineage>
</organism>
<dbReference type="InterPro" id="IPR051513">
    <property type="entry name" value="Tectonin_beta-prop"/>
</dbReference>
<dbReference type="InParanoid" id="A0A3B1K9D3"/>
<reference evidence="4" key="3">
    <citation type="submission" date="2025-08" db="UniProtKB">
        <authorList>
            <consortium name="Ensembl"/>
        </authorList>
    </citation>
    <scope>IDENTIFICATION</scope>
</reference>
<dbReference type="Bgee" id="ENSAMXG00000043346">
    <property type="expression patterns" value="Expressed in testis and 4 other cell types or tissues"/>
</dbReference>
<evidence type="ECO:0000256" key="3">
    <source>
        <dbReference type="SAM" id="Phobius"/>
    </source>
</evidence>
<dbReference type="SMART" id="SM00706">
    <property type="entry name" value="TECPR"/>
    <property type="match status" value="6"/>
</dbReference>
<keyword evidence="3" id="KW-0472">Membrane</keyword>
<feature type="transmembrane region" description="Helical" evidence="3">
    <location>
        <begin position="14"/>
        <end position="35"/>
    </location>
</feature>
<keyword evidence="1" id="KW-0430">Lectin</keyword>
<dbReference type="Proteomes" id="UP000018467">
    <property type="component" value="Unassembled WGS sequence"/>
</dbReference>
<dbReference type="PANTHER" id="PTHR23250">
    <property type="entry name" value="DYSFERLIN-RELATED"/>
    <property type="match status" value="1"/>
</dbReference>
<dbReference type="Ensembl" id="ENSAMXT00000037314.1">
    <property type="protein sequence ID" value="ENSAMXP00000051058.1"/>
    <property type="gene ID" value="ENSAMXG00000043346.1"/>
</dbReference>
<dbReference type="GO" id="GO:0030246">
    <property type="term" value="F:carbohydrate binding"/>
    <property type="evidence" value="ECO:0007669"/>
    <property type="project" value="UniProtKB-KW"/>
</dbReference>
<evidence type="ECO:0008006" key="6">
    <source>
        <dbReference type="Google" id="ProtNLM"/>
    </source>
</evidence>
<comment type="similarity">
    <text evidence="2">Belongs to the tectonin family.</text>
</comment>
<sequence length="273" mass="29792">MRLENGWKKNSEEVWVLSSVFVIIIIIIAIASIYLQICYKGGVGSLNCRRVSGSLKQIDAGNGQVFGVNSANKIYTLYSGTWTQLSGSLKHVSVGPAGVWGVDANNYIHRLNHGDWVPVNGESEINQVDAGGMISPAGVNMNDYIYCLQGGQASSWTSLPGRLKYYSCGPNSCWGVSSGNQIYIMKGVTSNTCAGSLNWENVSGALSMIEVSTDGKVYGVNSSGDIFARNHFNQPYRTGWRQVPFRQKVKHVSYDLGHLWVIGTDNSIMDCTE</sequence>